<name>A0A3D9C533_9FLAO</name>
<dbReference type="SUPFAM" id="SSF69318">
    <property type="entry name" value="Integrin alpha N-terminal domain"/>
    <property type="match status" value="1"/>
</dbReference>
<proteinExistence type="predicted"/>
<protein>
    <submittedName>
        <fullName evidence="4">Uncharacterized protein</fullName>
    </submittedName>
</protein>
<evidence type="ECO:0000259" key="3">
    <source>
        <dbReference type="Pfam" id="PF24595"/>
    </source>
</evidence>
<organism evidence="4 5">
    <name type="scientific">Chryseobacterium pennae</name>
    <dbReference type="NCBI Taxonomy" id="2258962"/>
    <lineage>
        <taxon>Bacteria</taxon>
        <taxon>Pseudomonadati</taxon>
        <taxon>Bacteroidota</taxon>
        <taxon>Flavobacteriia</taxon>
        <taxon>Flavobacteriales</taxon>
        <taxon>Weeksellaceae</taxon>
        <taxon>Chryseobacterium group</taxon>
        <taxon>Chryseobacterium</taxon>
    </lineage>
</organism>
<dbReference type="PANTHER" id="PTHR44103:SF1">
    <property type="entry name" value="PROPROTEIN CONVERTASE P"/>
    <property type="match status" value="1"/>
</dbReference>
<evidence type="ECO:0000259" key="2">
    <source>
        <dbReference type="Pfam" id="PF18962"/>
    </source>
</evidence>
<dbReference type="PANTHER" id="PTHR44103">
    <property type="entry name" value="PROPROTEIN CONVERTASE P"/>
    <property type="match status" value="1"/>
</dbReference>
<comment type="caution">
    <text evidence="4">The sequence shown here is derived from an EMBL/GenBank/DDBJ whole genome shotgun (WGS) entry which is preliminary data.</text>
</comment>
<dbReference type="Pfam" id="PF18962">
    <property type="entry name" value="Por_Secre_tail"/>
    <property type="match status" value="1"/>
</dbReference>
<keyword evidence="1" id="KW-0732">Signal</keyword>
<dbReference type="AlphaFoldDB" id="A0A3D9C533"/>
<dbReference type="InterPro" id="IPR026444">
    <property type="entry name" value="Secre_tail"/>
</dbReference>
<accession>A0A3D9C533</accession>
<dbReference type="Pfam" id="PF13517">
    <property type="entry name" value="FG-GAP_3"/>
    <property type="match status" value="3"/>
</dbReference>
<evidence type="ECO:0000313" key="4">
    <source>
        <dbReference type="EMBL" id="REC60990.1"/>
    </source>
</evidence>
<dbReference type="InterPro" id="IPR013517">
    <property type="entry name" value="FG-GAP"/>
</dbReference>
<dbReference type="NCBIfam" id="TIGR04183">
    <property type="entry name" value="Por_Secre_tail"/>
    <property type="match status" value="1"/>
</dbReference>
<reference evidence="5" key="1">
    <citation type="submission" date="2018-06" db="EMBL/GenBank/DDBJ databases">
        <authorList>
            <person name="Lum Nde A."/>
            <person name="Hugo C."/>
        </authorList>
    </citation>
    <scope>NUCLEOTIDE SEQUENCE [LARGE SCALE GENOMIC DNA]</scope>
    <source>
        <strain evidence="5">1_F178</strain>
    </source>
</reference>
<feature type="domain" description="Secretion system C-terminal sorting" evidence="2">
    <location>
        <begin position="818"/>
        <end position="883"/>
    </location>
</feature>
<keyword evidence="5" id="KW-1185">Reference proteome</keyword>
<gene>
    <name evidence="4" type="ORF">DRF65_18310</name>
</gene>
<dbReference type="Pfam" id="PF24595">
    <property type="entry name" value="DUF7619"/>
    <property type="match status" value="1"/>
</dbReference>
<evidence type="ECO:0000256" key="1">
    <source>
        <dbReference type="ARBA" id="ARBA00022729"/>
    </source>
</evidence>
<dbReference type="InterPro" id="IPR055353">
    <property type="entry name" value="DUF7619"/>
</dbReference>
<sequence>MFDLDADGMEDLVFCVLWDNKLSWKKNLGNGIFGAEQIVSQNAIRISQFDAADYNNDSKIDLVSVSAGDSKVAWYEGITGTGNFSSEKILTTDVYGLSSVETGDIDGDGDADIVAMSSSKISWFKNTDGHGGFSDQQKIIKNNMKYVSDMSLADIDNDGDTDIIFNKELDTNPTTYKYVWLENNGTGDFNTEHTIGNSLGHLNTVGDFNGDGKKDFAYIGNATKLTVLMNTGNGNFGAPTEFLDSITSYVTSFKNADMDGDGDLDLVIALLDGSIIWYENVNGQGSFTVKHVVASSLFGYIKLHIADLDGDGDNDISYVNDNGNKISWFENTDGAGNFGQGKIVGAGTAIGPFALTTIDIDGDGLKDIVTNSKTEPKLRWYKNNGNGIYDNVPKLITNNNMGIAASLLSTDLNGDGNKELVVGSKYLANDKEYMISWFETGAAFQNKIKGKVRYDIDNNGCDVNDISATMMMVSTQDSAHKYSTFTNGNGEYSLVAKQGQYNTFVDKVLPDYSINPQNDSYNFAATGTTRTADFCIAPNQVYKDIEMSIYPILTARPGFDTKYKMIIINKGTQKVSGDISFSYNNAKISFLQASAIPTSQNNGNIIFNYQDLAPFQTKTIELKFNVLPMPANNIGEQLGVHGAANVIGDINPSDNEFNLLQTIVGSYDPNDITVIEGPQVLLQDVDKYLHYIIRFQNTGNHFAEKVKIHNLLDSKLDSSTLVLESYSHANEVKITDGHDIEFNFNGIYLPGSNDEPNSHGFVTYKVKPKANVQVNDIINDTADIYFDYNPAIATNVVSTKIINQTLGTQEQLKNSLRIYPNPTTGIITINTQAISEKVEVYNMAGQKLKEFQDVNKIDITELPTGIYMLNITSKNKEVTKAKVVKK</sequence>
<evidence type="ECO:0000313" key="5">
    <source>
        <dbReference type="Proteomes" id="UP000256686"/>
    </source>
</evidence>
<feature type="domain" description="DUF7619" evidence="3">
    <location>
        <begin position="668"/>
        <end position="799"/>
    </location>
</feature>
<dbReference type="Proteomes" id="UP000256686">
    <property type="component" value="Unassembled WGS sequence"/>
</dbReference>
<dbReference type="InterPro" id="IPR028994">
    <property type="entry name" value="Integrin_alpha_N"/>
</dbReference>
<dbReference type="Gene3D" id="2.130.10.130">
    <property type="entry name" value="Integrin alpha, N-terminal"/>
    <property type="match status" value="2"/>
</dbReference>
<dbReference type="EMBL" id="QNVT01000019">
    <property type="protein sequence ID" value="REC60990.1"/>
    <property type="molecule type" value="Genomic_DNA"/>
</dbReference>